<reference evidence="1" key="1">
    <citation type="submission" date="2018-05" db="EMBL/GenBank/DDBJ databases">
        <authorList>
            <person name="Lanie J.A."/>
            <person name="Ng W.-L."/>
            <person name="Kazmierczak K.M."/>
            <person name="Andrzejewski T.M."/>
            <person name="Davidsen T.M."/>
            <person name="Wayne K.J."/>
            <person name="Tettelin H."/>
            <person name="Glass J.I."/>
            <person name="Rusch D."/>
            <person name="Podicherti R."/>
            <person name="Tsui H.-C.T."/>
            <person name="Winkler M.E."/>
        </authorList>
    </citation>
    <scope>NUCLEOTIDE SEQUENCE</scope>
</reference>
<dbReference type="Pfam" id="PF16868">
    <property type="entry name" value="NMT1_3"/>
    <property type="match status" value="1"/>
</dbReference>
<dbReference type="AlphaFoldDB" id="A0A382NMY0"/>
<dbReference type="InterPro" id="IPR011852">
    <property type="entry name" value="TRAP_TAXI"/>
</dbReference>
<dbReference type="PANTHER" id="PTHR42941:SF1">
    <property type="entry name" value="SLL1037 PROTEIN"/>
    <property type="match status" value="1"/>
</dbReference>
<dbReference type="Gene3D" id="3.40.190.10">
    <property type="entry name" value="Periplasmic binding protein-like II"/>
    <property type="match status" value="2"/>
</dbReference>
<accession>A0A382NMY0</accession>
<gene>
    <name evidence="1" type="ORF">METZ01_LOCUS314702</name>
</gene>
<evidence type="ECO:0008006" key="2">
    <source>
        <dbReference type="Google" id="ProtNLM"/>
    </source>
</evidence>
<proteinExistence type="predicted"/>
<dbReference type="PANTHER" id="PTHR42941">
    <property type="entry name" value="SLL1037 PROTEIN"/>
    <property type="match status" value="1"/>
</dbReference>
<name>A0A382NMY0_9ZZZZ</name>
<dbReference type="NCBIfam" id="TIGR02122">
    <property type="entry name" value="TRAP_TAXI"/>
    <property type="match status" value="1"/>
</dbReference>
<evidence type="ECO:0000313" key="1">
    <source>
        <dbReference type="EMBL" id="SVC61848.1"/>
    </source>
</evidence>
<organism evidence="1">
    <name type="scientific">marine metagenome</name>
    <dbReference type="NCBI Taxonomy" id="408172"/>
    <lineage>
        <taxon>unclassified sequences</taxon>
        <taxon>metagenomes</taxon>
        <taxon>ecological metagenomes</taxon>
    </lineage>
</organism>
<dbReference type="EMBL" id="UINC01101215">
    <property type="protein sequence ID" value="SVC61848.1"/>
    <property type="molecule type" value="Genomic_DNA"/>
</dbReference>
<sequence>MKLKKHSQIVATLLMVAGVHVAAPSYAQTIYKADTGAPGGSAHSMMVTYAKMAKRSGVNIQINASKTLTVSTYQAGKGKIQFYTGVPFFYKAMKKRIAMYKKKKDAPEVAKKIRYIFSYPAGLTHFLVYDNSGIRSFKDFKGKKIFLGPPAGGATWEAKVQIKAGSGYEAGKDYQGVILNWGEGIQAMKDKKIDVLVRPIQLGSALIEQFGLTNTFRLITLPEKALKSKAIGELLNEPDYMLTEVQPNSYRGQKNTKPVTQLGYYLFVGTQSMVPEDVVYKATKKFWENLKEVQATAVFMEDLNKNTAFAAVNGPLHIGAYKYYKEAGFNIPAVAVPPEAK</sequence>
<protein>
    <recommendedName>
        <fullName evidence="2">TAXI family TRAP transporter solute-binding subunit</fullName>
    </recommendedName>
</protein>
<dbReference type="SUPFAM" id="SSF53850">
    <property type="entry name" value="Periplasmic binding protein-like II"/>
    <property type="match status" value="1"/>
</dbReference>